<reference evidence="2" key="1">
    <citation type="submission" date="2020-06" db="EMBL/GenBank/DDBJ databases">
        <authorList>
            <consortium name="Plant Systems Biology data submission"/>
        </authorList>
    </citation>
    <scope>NUCLEOTIDE SEQUENCE</scope>
    <source>
        <strain evidence="2">D6</strain>
    </source>
</reference>
<comment type="caution">
    <text evidence="2">The sequence shown here is derived from an EMBL/GenBank/DDBJ whole genome shotgun (WGS) entry which is preliminary data.</text>
</comment>
<proteinExistence type="predicted"/>
<dbReference type="SMART" id="SM00248">
    <property type="entry name" value="ANK"/>
    <property type="match status" value="2"/>
</dbReference>
<feature type="compositionally biased region" description="Polar residues" evidence="1">
    <location>
        <begin position="22"/>
        <end position="38"/>
    </location>
</feature>
<sequence>MDNSSSKSPERFDLPNNFFVMDNTSSDNHSETSSTMSDDASWLSDNEEPELDESERNEMEVEAAHAVAKMVRERSTASLGAYLRRDSKTTSSGRAAPNKPFARTASMANFGVRPKPSMAAIQKVSAQEASTPGDSSAKPSDHLCTILETQLDRVPFAALGDYFLKTTPEHIAAWDAELLRTVRTQDLPLLKKMHQAGARLQASNQFGESILHVCVRRGTPAILHYLLQQGQVSPRVHCDYGRTPLHDAFWTFTNEPNSVQMIALLLKQCPEMLLVTDKRGFTPLDYVPRNRWGDCCRLLDRCVPLLNRLKNNGRC</sequence>
<dbReference type="InterPro" id="IPR036770">
    <property type="entry name" value="Ankyrin_rpt-contain_sf"/>
</dbReference>
<organism evidence="2 3">
    <name type="scientific">Seminavis robusta</name>
    <dbReference type="NCBI Taxonomy" id="568900"/>
    <lineage>
        <taxon>Eukaryota</taxon>
        <taxon>Sar</taxon>
        <taxon>Stramenopiles</taxon>
        <taxon>Ochrophyta</taxon>
        <taxon>Bacillariophyta</taxon>
        <taxon>Bacillariophyceae</taxon>
        <taxon>Bacillariophycidae</taxon>
        <taxon>Naviculales</taxon>
        <taxon>Naviculaceae</taxon>
        <taxon>Seminavis</taxon>
    </lineage>
</organism>
<evidence type="ECO:0000313" key="2">
    <source>
        <dbReference type="EMBL" id="CAB9507668.1"/>
    </source>
</evidence>
<dbReference type="InterPro" id="IPR002110">
    <property type="entry name" value="Ankyrin_rpt"/>
</dbReference>
<evidence type="ECO:0000313" key="3">
    <source>
        <dbReference type="Proteomes" id="UP001153069"/>
    </source>
</evidence>
<dbReference type="Proteomes" id="UP001153069">
    <property type="component" value="Unassembled WGS sequence"/>
</dbReference>
<name>A0A9N8HAD6_9STRA</name>
<protein>
    <submittedName>
        <fullName evidence="2">ANK</fullName>
    </submittedName>
</protein>
<dbReference type="Gene3D" id="1.25.40.20">
    <property type="entry name" value="Ankyrin repeat-containing domain"/>
    <property type="match status" value="2"/>
</dbReference>
<accession>A0A9N8HAD6</accession>
<gene>
    <name evidence="2" type="ORF">SEMRO_315_G115400.1</name>
</gene>
<keyword evidence="3" id="KW-1185">Reference proteome</keyword>
<dbReference type="SUPFAM" id="SSF48403">
    <property type="entry name" value="Ankyrin repeat"/>
    <property type="match status" value="1"/>
</dbReference>
<feature type="region of interest" description="Disordered" evidence="1">
    <location>
        <begin position="1"/>
        <end position="60"/>
    </location>
</feature>
<evidence type="ECO:0000256" key="1">
    <source>
        <dbReference type="SAM" id="MobiDB-lite"/>
    </source>
</evidence>
<dbReference type="Pfam" id="PF12796">
    <property type="entry name" value="Ank_2"/>
    <property type="match status" value="1"/>
</dbReference>
<dbReference type="AlphaFoldDB" id="A0A9N8HAD6"/>
<dbReference type="OrthoDB" id="273147at2759"/>
<dbReference type="EMBL" id="CAICTM010000314">
    <property type="protein sequence ID" value="CAB9507668.1"/>
    <property type="molecule type" value="Genomic_DNA"/>
</dbReference>